<accession>A0AAD4H0J2</accession>
<comment type="caution">
    <text evidence="1">The sequence shown here is derived from an EMBL/GenBank/DDBJ whole genome shotgun (WGS) entry which is preliminary data.</text>
</comment>
<evidence type="ECO:0000313" key="1">
    <source>
        <dbReference type="EMBL" id="KAG0250820.1"/>
    </source>
</evidence>
<dbReference type="EMBL" id="JAAAIL010003394">
    <property type="protein sequence ID" value="KAG0250820.1"/>
    <property type="molecule type" value="Genomic_DNA"/>
</dbReference>
<keyword evidence="2" id="KW-1185">Reference proteome</keyword>
<protein>
    <submittedName>
        <fullName evidence="1">Uncharacterized protein</fullName>
    </submittedName>
</protein>
<organism evidence="1 2">
    <name type="scientific">Linnemannia exigua</name>
    <dbReference type="NCBI Taxonomy" id="604196"/>
    <lineage>
        <taxon>Eukaryota</taxon>
        <taxon>Fungi</taxon>
        <taxon>Fungi incertae sedis</taxon>
        <taxon>Mucoromycota</taxon>
        <taxon>Mortierellomycotina</taxon>
        <taxon>Mortierellomycetes</taxon>
        <taxon>Mortierellales</taxon>
        <taxon>Mortierellaceae</taxon>
        <taxon>Linnemannia</taxon>
    </lineage>
</organism>
<name>A0AAD4H0J2_9FUNG</name>
<dbReference type="AlphaFoldDB" id="A0AAD4H0J2"/>
<evidence type="ECO:0000313" key="2">
    <source>
        <dbReference type="Proteomes" id="UP001194580"/>
    </source>
</evidence>
<proteinExistence type="predicted"/>
<gene>
    <name evidence="1" type="ORF">BGZ95_007073</name>
</gene>
<dbReference type="Proteomes" id="UP001194580">
    <property type="component" value="Unassembled WGS sequence"/>
</dbReference>
<sequence length="168" mass="18494">MVMLAVNVPLQIGTKLIYVDFKGGLKQGVERDPDAKPDEVNNSRLLRVLGLDLSAAISDDEGGGTITIEEDSVDVDPKSYLRLTQSIPRKLEHVDELSFKVTINMQENGSLSVRELRTKVPLRLTATITQFPPKGDLYQLQDPVDLILINDPDTVVATIQKFPVKIGG</sequence>
<reference evidence="1" key="1">
    <citation type="journal article" date="2020" name="Fungal Divers.">
        <title>Resolving the Mortierellaceae phylogeny through synthesis of multi-gene phylogenetics and phylogenomics.</title>
        <authorList>
            <person name="Vandepol N."/>
            <person name="Liber J."/>
            <person name="Desiro A."/>
            <person name="Na H."/>
            <person name="Kennedy M."/>
            <person name="Barry K."/>
            <person name="Grigoriev I.V."/>
            <person name="Miller A.N."/>
            <person name="O'Donnell K."/>
            <person name="Stajich J.E."/>
            <person name="Bonito G."/>
        </authorList>
    </citation>
    <scope>NUCLEOTIDE SEQUENCE</scope>
    <source>
        <strain evidence="1">NRRL 28262</strain>
    </source>
</reference>